<evidence type="ECO:0000259" key="2">
    <source>
        <dbReference type="Pfam" id="PF03551"/>
    </source>
</evidence>
<evidence type="ECO:0000313" key="5">
    <source>
        <dbReference type="Proteomes" id="UP000575985"/>
    </source>
</evidence>
<organism evidence="4 5">
    <name type="scientific">Streptomonospora nanhaiensis</name>
    <dbReference type="NCBI Taxonomy" id="1323731"/>
    <lineage>
        <taxon>Bacteria</taxon>
        <taxon>Bacillati</taxon>
        <taxon>Actinomycetota</taxon>
        <taxon>Actinomycetes</taxon>
        <taxon>Streptosporangiales</taxon>
        <taxon>Nocardiopsidaceae</taxon>
        <taxon>Streptomonospora</taxon>
    </lineage>
</organism>
<dbReference type="AlphaFoldDB" id="A0A853BPW5"/>
<dbReference type="InterPro" id="IPR018309">
    <property type="entry name" value="Tscrpt_reg_PadR_C"/>
</dbReference>
<dbReference type="Pfam" id="PF03551">
    <property type="entry name" value="PadR"/>
    <property type="match status" value="1"/>
</dbReference>
<dbReference type="RefSeq" id="WP_179768817.1">
    <property type="nucleotide sequence ID" value="NZ_JACCFO010000001.1"/>
</dbReference>
<dbReference type="InterPro" id="IPR036390">
    <property type="entry name" value="WH_DNA-bd_sf"/>
</dbReference>
<evidence type="ECO:0000259" key="3">
    <source>
        <dbReference type="Pfam" id="PF10400"/>
    </source>
</evidence>
<sequence length="237" mass="25526">MSLRHGLLGLLAEGPASGYDLARRFQESLGLVWPAQHPRIYVELTRLAKEGLAEVESHGPRGRKAYRITDAGMAEVRQWLTTEDTDHALRMETLQRAYFCWLMEPGERTAYLQRERAHFTAMAATLRGYAESKDRGEWGSAPPTRAMRVAIEAGIRVNEALADWARWAEEADVMSDTGFGTHPAGALGEGEGPGEGGAAGTGRGTDTEDGAPRGREAGGGRGPGAGAAPHEDEEPMS</sequence>
<feature type="domain" description="Transcription regulator PadR N-terminal" evidence="2">
    <location>
        <begin position="7"/>
        <end position="77"/>
    </location>
</feature>
<reference evidence="4 5" key="1">
    <citation type="submission" date="2020-07" db="EMBL/GenBank/DDBJ databases">
        <title>Sequencing the genomes of 1000 actinobacteria strains.</title>
        <authorList>
            <person name="Klenk H.-P."/>
        </authorList>
    </citation>
    <scope>NUCLEOTIDE SEQUENCE [LARGE SCALE GENOMIC DNA]</scope>
    <source>
        <strain evidence="4 5">DSM 45927</strain>
    </source>
</reference>
<proteinExistence type="predicted"/>
<evidence type="ECO:0000313" key="4">
    <source>
        <dbReference type="EMBL" id="NYI97478.1"/>
    </source>
</evidence>
<feature type="region of interest" description="Disordered" evidence="1">
    <location>
        <begin position="175"/>
        <end position="237"/>
    </location>
</feature>
<feature type="domain" description="Transcription regulator PadR C-terminal" evidence="3">
    <location>
        <begin position="90"/>
        <end position="170"/>
    </location>
</feature>
<dbReference type="InterPro" id="IPR036388">
    <property type="entry name" value="WH-like_DNA-bd_sf"/>
</dbReference>
<evidence type="ECO:0000256" key="1">
    <source>
        <dbReference type="SAM" id="MobiDB-lite"/>
    </source>
</evidence>
<dbReference type="EMBL" id="JACCFO010000001">
    <property type="protein sequence ID" value="NYI97478.1"/>
    <property type="molecule type" value="Genomic_DNA"/>
</dbReference>
<feature type="compositionally biased region" description="Gly residues" evidence="1">
    <location>
        <begin position="187"/>
        <end position="203"/>
    </location>
</feature>
<gene>
    <name evidence="4" type="ORF">HNR12_003755</name>
</gene>
<dbReference type="Proteomes" id="UP000575985">
    <property type="component" value="Unassembled WGS sequence"/>
</dbReference>
<dbReference type="Pfam" id="PF10400">
    <property type="entry name" value="Vir_act_alpha_C"/>
    <property type="match status" value="1"/>
</dbReference>
<dbReference type="SUPFAM" id="SSF46785">
    <property type="entry name" value="Winged helix' DNA-binding domain"/>
    <property type="match status" value="1"/>
</dbReference>
<accession>A0A853BPW5</accession>
<protein>
    <submittedName>
        <fullName evidence="4">DNA-binding PadR family transcriptional regulator</fullName>
    </submittedName>
</protein>
<dbReference type="InterPro" id="IPR005149">
    <property type="entry name" value="Tscrpt_reg_PadR_N"/>
</dbReference>
<comment type="caution">
    <text evidence="4">The sequence shown here is derived from an EMBL/GenBank/DDBJ whole genome shotgun (WGS) entry which is preliminary data.</text>
</comment>
<dbReference type="PANTHER" id="PTHR43252:SF6">
    <property type="entry name" value="NEGATIVE TRANSCRIPTION REGULATOR PADR"/>
    <property type="match status" value="1"/>
</dbReference>
<keyword evidence="5" id="KW-1185">Reference proteome</keyword>
<keyword evidence="4" id="KW-0238">DNA-binding</keyword>
<dbReference type="GO" id="GO:0003677">
    <property type="term" value="F:DNA binding"/>
    <property type="evidence" value="ECO:0007669"/>
    <property type="project" value="UniProtKB-KW"/>
</dbReference>
<name>A0A853BPW5_9ACTN</name>
<dbReference type="Gene3D" id="1.10.10.10">
    <property type="entry name" value="Winged helix-like DNA-binding domain superfamily/Winged helix DNA-binding domain"/>
    <property type="match status" value="1"/>
</dbReference>
<dbReference type="PANTHER" id="PTHR43252">
    <property type="entry name" value="TRANSCRIPTIONAL REGULATOR YQJI"/>
    <property type="match status" value="1"/>
</dbReference>